<dbReference type="Proteomes" id="UP000179807">
    <property type="component" value="Unassembled WGS sequence"/>
</dbReference>
<organism evidence="1 2">
    <name type="scientific">Tritrichomonas foetus</name>
    <dbReference type="NCBI Taxonomy" id="1144522"/>
    <lineage>
        <taxon>Eukaryota</taxon>
        <taxon>Metamonada</taxon>
        <taxon>Parabasalia</taxon>
        <taxon>Tritrichomonadida</taxon>
        <taxon>Tritrichomonadidae</taxon>
        <taxon>Tritrichomonas</taxon>
    </lineage>
</organism>
<dbReference type="AlphaFoldDB" id="A0A1J4K1C8"/>
<dbReference type="RefSeq" id="XP_068356694.1">
    <property type="nucleotide sequence ID" value="XM_068506545.1"/>
</dbReference>
<dbReference type="VEuPathDB" id="TrichDB:TRFO_29056"/>
<protein>
    <submittedName>
        <fullName evidence="1">Uncharacterized protein</fullName>
    </submittedName>
</protein>
<gene>
    <name evidence="1" type="ORF">TRFO_29056</name>
</gene>
<reference evidence="1" key="1">
    <citation type="submission" date="2016-10" db="EMBL/GenBank/DDBJ databases">
        <authorList>
            <person name="Benchimol M."/>
            <person name="Almeida L.G."/>
            <person name="Vasconcelos A.T."/>
            <person name="Perreira-Neves A."/>
            <person name="Rosa I.A."/>
            <person name="Tasca T."/>
            <person name="Bogo M.R."/>
            <person name="de Souza W."/>
        </authorList>
    </citation>
    <scope>NUCLEOTIDE SEQUENCE [LARGE SCALE GENOMIC DNA]</scope>
    <source>
        <strain evidence="1">K</strain>
    </source>
</reference>
<keyword evidence="2" id="KW-1185">Reference proteome</keyword>
<evidence type="ECO:0000313" key="1">
    <source>
        <dbReference type="EMBL" id="OHT03558.1"/>
    </source>
</evidence>
<comment type="caution">
    <text evidence="1">The sequence shown here is derived from an EMBL/GenBank/DDBJ whole genome shotgun (WGS) entry which is preliminary data.</text>
</comment>
<dbReference type="GeneID" id="94841249"/>
<sequence length="143" mass="17133">MEEIKSYSKNLIYNIVYNDKLCLKNESQLYLFIKELILESDEYYSLFENLSFSNLSNDDISDFISTFNIEHLTMNIWQQICKYFTLYHSSICKNAFYSEKIDRYYDPNEKYLFTDECKQKMNGIISYLTKKYSGNIKNIGIII</sequence>
<proteinExistence type="predicted"/>
<dbReference type="EMBL" id="MLAK01000823">
    <property type="protein sequence ID" value="OHT03558.1"/>
    <property type="molecule type" value="Genomic_DNA"/>
</dbReference>
<evidence type="ECO:0000313" key="2">
    <source>
        <dbReference type="Proteomes" id="UP000179807"/>
    </source>
</evidence>
<accession>A0A1J4K1C8</accession>
<name>A0A1J4K1C8_9EUKA</name>